<feature type="transmembrane region" description="Helical" evidence="6">
    <location>
        <begin position="372"/>
        <end position="393"/>
    </location>
</feature>
<dbReference type="PANTHER" id="PTHR42770:SF7">
    <property type="entry name" value="MEMBRANE PROTEIN"/>
    <property type="match status" value="1"/>
</dbReference>
<protein>
    <submittedName>
        <fullName evidence="7">APC family permease</fullName>
    </submittedName>
</protein>
<keyword evidence="3 6" id="KW-0812">Transmembrane</keyword>
<keyword evidence="8" id="KW-1185">Reference proteome</keyword>
<evidence type="ECO:0000256" key="5">
    <source>
        <dbReference type="ARBA" id="ARBA00023136"/>
    </source>
</evidence>
<reference evidence="8" key="2">
    <citation type="submission" date="2020-03" db="EMBL/GenBank/DDBJ databases">
        <title>Complete Genome Sequences of Extremely Thermoacidophilic, Metal-Mobilizing Type-Strain Members of the Archaeal Family Sulfolobaceae: Acidianus brierleyi DSM-1651T, Acidianus sulfidivorans DSM-18786T, Metallosphaera hakonensis DSM-7519T, and Metallosphaera prunae DSM-10039T.</title>
        <authorList>
            <person name="Counts J.A."/>
            <person name="Kelly R.M."/>
        </authorList>
    </citation>
    <scope>NUCLEOTIDE SEQUENCE [LARGE SCALE GENOMIC DNA]</scope>
    <source>
        <strain evidence="8">HO1-1</strain>
    </source>
</reference>
<dbReference type="EMBL" id="CP029287">
    <property type="protein sequence ID" value="AWR98950.1"/>
    <property type="molecule type" value="Genomic_DNA"/>
</dbReference>
<dbReference type="PIRSF" id="PIRSF006060">
    <property type="entry name" value="AA_transporter"/>
    <property type="match status" value="1"/>
</dbReference>
<dbReference type="KEGG" id="mhk:DFR87_03720"/>
<dbReference type="InterPro" id="IPR050367">
    <property type="entry name" value="APC_superfamily"/>
</dbReference>
<sequence length="433" mass="46641">MDSLSNKLKILESSLPSYLVLSESLSSIAPLSSVAAYLTITLAISGSSSALASLMGVGIYGFWVYVGYQLAKLFPSEGGTYTFSRQMYSERIASAVGWVYWGSYMFYMISTSTYASSVLLPLFGVSGLYARLAEIILPSLIILMMISGIRPPLYYSLVTSMIEIIIIYVLGISVLRETGVSLSPFLPQENFSKLVSGALATSFTVAGGGASFFLGKEARGKGRDVSKSFLIAFVLSSSAIVFSSFYLVKAGELEPQIIGSGFPGLLAARTFEGVSFEEVMFILTFNSVIGSLISAYVALSRLSFSLTGWPLSKSIGLIGALFLLLDSLIAISGDPAQWYIYFFIASLFTLLSAHIALSLGFIKVRRKSNFSYLKLIPGPIAGILITASLFFLYESLGDLVIIGIVVTCLLGIFGFIHKTRGLRGKGNFVHQGD</sequence>
<dbReference type="PANTHER" id="PTHR42770">
    <property type="entry name" value="AMINO ACID TRANSPORTER-RELATED"/>
    <property type="match status" value="1"/>
</dbReference>
<accession>A0A2U9ISC9</accession>
<dbReference type="GO" id="GO:0005886">
    <property type="term" value="C:plasma membrane"/>
    <property type="evidence" value="ECO:0007669"/>
    <property type="project" value="UniProtKB-SubCell"/>
</dbReference>
<evidence type="ECO:0000313" key="8">
    <source>
        <dbReference type="Proteomes" id="UP000247586"/>
    </source>
</evidence>
<feature type="transmembrane region" description="Helical" evidence="6">
    <location>
        <begin position="194"/>
        <end position="215"/>
    </location>
</feature>
<keyword evidence="4 6" id="KW-1133">Transmembrane helix</keyword>
<dbReference type="RefSeq" id="WP_110368929.1">
    <property type="nucleotide sequence ID" value="NZ_CP029287.2"/>
</dbReference>
<dbReference type="Proteomes" id="UP000247586">
    <property type="component" value="Chromosome"/>
</dbReference>
<name>A0A2U9ISC9_9CREN</name>
<feature type="transmembrane region" description="Helical" evidence="6">
    <location>
        <begin position="311"/>
        <end position="332"/>
    </location>
</feature>
<keyword evidence="5 6" id="KW-0472">Membrane</keyword>
<dbReference type="GO" id="GO:0022857">
    <property type="term" value="F:transmembrane transporter activity"/>
    <property type="evidence" value="ECO:0007669"/>
    <property type="project" value="InterPro"/>
</dbReference>
<dbReference type="STRING" id="1293036.GCA_001315825_01828"/>
<dbReference type="AlphaFoldDB" id="A0A2U9ISC9"/>
<comment type="subcellular location">
    <subcellularLocation>
        <location evidence="1">Cell membrane</location>
        <topology evidence="1">Multi-pass membrane protein</topology>
    </subcellularLocation>
</comment>
<feature type="transmembrane region" description="Helical" evidence="6">
    <location>
        <begin position="279"/>
        <end position="299"/>
    </location>
</feature>
<proteinExistence type="predicted"/>
<evidence type="ECO:0000256" key="4">
    <source>
        <dbReference type="ARBA" id="ARBA00022989"/>
    </source>
</evidence>
<feature type="transmembrane region" description="Helical" evidence="6">
    <location>
        <begin position="153"/>
        <end position="174"/>
    </location>
</feature>
<gene>
    <name evidence="7" type="ORF">DFR87_03720</name>
</gene>
<keyword evidence="2" id="KW-1003">Cell membrane</keyword>
<feature type="transmembrane region" description="Helical" evidence="6">
    <location>
        <begin position="338"/>
        <end position="360"/>
    </location>
</feature>
<dbReference type="InterPro" id="IPR002293">
    <property type="entry name" value="AA/rel_permease1"/>
</dbReference>
<dbReference type="GeneID" id="36834420"/>
<organism evidence="7 8">
    <name type="scientific">Metallosphaera hakonensis JCM 8857 = DSM 7519</name>
    <dbReference type="NCBI Taxonomy" id="1293036"/>
    <lineage>
        <taxon>Archaea</taxon>
        <taxon>Thermoproteota</taxon>
        <taxon>Thermoprotei</taxon>
        <taxon>Sulfolobales</taxon>
        <taxon>Sulfolobaceae</taxon>
        <taxon>Metallosphaera</taxon>
    </lineage>
</organism>
<feature type="transmembrane region" description="Helical" evidence="6">
    <location>
        <begin position="129"/>
        <end position="146"/>
    </location>
</feature>
<evidence type="ECO:0000256" key="1">
    <source>
        <dbReference type="ARBA" id="ARBA00004651"/>
    </source>
</evidence>
<evidence type="ECO:0000256" key="3">
    <source>
        <dbReference type="ARBA" id="ARBA00022692"/>
    </source>
</evidence>
<dbReference type="OrthoDB" id="34736at2157"/>
<evidence type="ECO:0000313" key="7">
    <source>
        <dbReference type="EMBL" id="AWR98950.1"/>
    </source>
</evidence>
<dbReference type="Gene3D" id="1.20.1740.10">
    <property type="entry name" value="Amino acid/polyamine transporter I"/>
    <property type="match status" value="1"/>
</dbReference>
<feature type="transmembrane region" description="Helical" evidence="6">
    <location>
        <begin position="399"/>
        <end position="416"/>
    </location>
</feature>
<evidence type="ECO:0000256" key="2">
    <source>
        <dbReference type="ARBA" id="ARBA00022475"/>
    </source>
</evidence>
<feature type="transmembrane region" description="Helical" evidence="6">
    <location>
        <begin position="227"/>
        <end position="248"/>
    </location>
</feature>
<reference evidence="8" key="3">
    <citation type="submission" date="2020-03" db="EMBL/GenBank/DDBJ databases">
        <title>Sequencing and Assembly of Multiple Reported Metal-Biooxidizing Members of the Extremely Thermoacidophilic Archaeal Family Sulfolobaceae.</title>
        <authorList>
            <person name="Counts J.A."/>
            <person name="Kelly R.M."/>
        </authorList>
    </citation>
    <scope>NUCLEOTIDE SEQUENCE [LARGE SCALE GENOMIC DNA]</scope>
    <source>
        <strain evidence="8">HO1-1</strain>
    </source>
</reference>
<feature type="transmembrane region" description="Helical" evidence="6">
    <location>
        <begin position="50"/>
        <end position="71"/>
    </location>
</feature>
<evidence type="ECO:0000256" key="6">
    <source>
        <dbReference type="SAM" id="Phobius"/>
    </source>
</evidence>
<feature type="transmembrane region" description="Helical" evidence="6">
    <location>
        <begin position="92"/>
        <end position="109"/>
    </location>
</feature>
<reference evidence="7 8" key="1">
    <citation type="submission" date="2018-05" db="EMBL/GenBank/DDBJ databases">
        <title>Complete Genome Sequences of Extremely Thermoacidophilic, Metal-Mobilizing Type-Strain Members of the Archaeal Family Sulfolobaceae: Acidianus brierleyi DSM-1651T, Acidianus sulfidivorans DSM-18786T, Metallosphaera hakonensis DSM-7519T, and Metallosphaera prunae DSM-10039T.</title>
        <authorList>
            <person name="Counts J.A."/>
            <person name="Kelly R.M."/>
        </authorList>
    </citation>
    <scope>NUCLEOTIDE SEQUENCE [LARGE SCALE GENOMIC DNA]</scope>
    <source>
        <strain evidence="7 8">HO1-1</strain>
    </source>
</reference>
<dbReference type="Pfam" id="PF13520">
    <property type="entry name" value="AA_permease_2"/>
    <property type="match status" value="1"/>
</dbReference>